<reference evidence="1 2" key="1">
    <citation type="submission" date="2019-07" db="EMBL/GenBank/DDBJ databases">
        <title>The Draft Genome Sequence of Rhizobium tropici SARCC-755 Associated with Superior Nodulation on Pigeonpea (Cajanus cajan (L.) Millsp.).</title>
        <authorList>
            <person name="Bopape F.L."/>
            <person name="Hassen A.I."/>
            <person name="Swanevelder Z.H."/>
            <person name="Gwata E.T."/>
        </authorList>
    </citation>
    <scope>NUCLEOTIDE SEQUENCE [LARGE SCALE GENOMIC DNA]</scope>
    <source>
        <strain evidence="1 2">SARCC-755</strain>
    </source>
</reference>
<sequence length="65" mass="7258">MTMEIRILFLPSRAEELHLDMNFASNLFGPKAQYRNIPGVLIGLRAVSGTDDGMRSKCRAETNFG</sequence>
<dbReference type="AlphaFoldDB" id="A0A5B0VVP5"/>
<dbReference type="RefSeq" id="WP_149636219.1">
    <property type="nucleotide sequence ID" value="NZ_VNIP01000010.1"/>
</dbReference>
<organism evidence="1 2">
    <name type="scientific">Rhizobium tropici</name>
    <dbReference type="NCBI Taxonomy" id="398"/>
    <lineage>
        <taxon>Bacteria</taxon>
        <taxon>Pseudomonadati</taxon>
        <taxon>Pseudomonadota</taxon>
        <taxon>Alphaproteobacteria</taxon>
        <taxon>Hyphomicrobiales</taxon>
        <taxon>Rhizobiaceae</taxon>
        <taxon>Rhizobium/Agrobacterium group</taxon>
        <taxon>Rhizobium</taxon>
    </lineage>
</organism>
<dbReference type="EMBL" id="VNIP01000010">
    <property type="protein sequence ID" value="KAA1178597.1"/>
    <property type="molecule type" value="Genomic_DNA"/>
</dbReference>
<evidence type="ECO:0000313" key="2">
    <source>
        <dbReference type="Proteomes" id="UP000323608"/>
    </source>
</evidence>
<protein>
    <submittedName>
        <fullName evidence="1">Uncharacterized protein</fullName>
    </submittedName>
</protein>
<proteinExistence type="predicted"/>
<accession>A0A5B0VVP5</accession>
<name>A0A5B0VVP5_RHITR</name>
<evidence type="ECO:0000313" key="1">
    <source>
        <dbReference type="EMBL" id="KAA1178597.1"/>
    </source>
</evidence>
<gene>
    <name evidence="1" type="ORF">FP026_19210</name>
</gene>
<dbReference type="Proteomes" id="UP000323608">
    <property type="component" value="Unassembled WGS sequence"/>
</dbReference>
<comment type="caution">
    <text evidence="1">The sequence shown here is derived from an EMBL/GenBank/DDBJ whole genome shotgun (WGS) entry which is preliminary data.</text>
</comment>